<keyword evidence="2" id="KW-1185">Reference proteome</keyword>
<dbReference type="RefSeq" id="WP_203909894.1">
    <property type="nucleotide sequence ID" value="NZ_BONY01000024.1"/>
</dbReference>
<reference evidence="1" key="1">
    <citation type="submission" date="2021-01" db="EMBL/GenBank/DDBJ databases">
        <title>Whole genome shotgun sequence of Rhizocola hellebori NBRC 109834.</title>
        <authorList>
            <person name="Komaki H."/>
            <person name="Tamura T."/>
        </authorList>
    </citation>
    <scope>NUCLEOTIDE SEQUENCE</scope>
    <source>
        <strain evidence="1">NBRC 109834</strain>
    </source>
</reference>
<accession>A0A8J3QAK3</accession>
<name>A0A8J3QAK3_9ACTN</name>
<protein>
    <submittedName>
        <fullName evidence="1">Uncharacterized protein</fullName>
    </submittedName>
</protein>
<organism evidence="1 2">
    <name type="scientific">Rhizocola hellebori</name>
    <dbReference type="NCBI Taxonomy" id="1392758"/>
    <lineage>
        <taxon>Bacteria</taxon>
        <taxon>Bacillati</taxon>
        <taxon>Actinomycetota</taxon>
        <taxon>Actinomycetes</taxon>
        <taxon>Micromonosporales</taxon>
        <taxon>Micromonosporaceae</taxon>
        <taxon>Rhizocola</taxon>
    </lineage>
</organism>
<proteinExistence type="predicted"/>
<evidence type="ECO:0000313" key="2">
    <source>
        <dbReference type="Proteomes" id="UP000612899"/>
    </source>
</evidence>
<evidence type="ECO:0000313" key="1">
    <source>
        <dbReference type="EMBL" id="GIH06065.1"/>
    </source>
</evidence>
<dbReference type="AlphaFoldDB" id="A0A8J3QAK3"/>
<sequence length="200" mass="21452">MPVWDAARLRLVVTDAELGTVTPADPSLPEPATEMLQTIAAPSLRVLVQLYTSADPPVNHRIWATPRAAVLAVATGDGRAELSAAEPVLIPYLVAHLVGLRRNRPPQGRTLIQVPLAVYRAAEAGSAEVPQLAAVIRSRRSSWRVTAASPDTTVKSLHVTDSGPAGLWQVTKSTPDPATLTFTPLRPRDAWSILIKEILS</sequence>
<dbReference type="EMBL" id="BONY01000024">
    <property type="protein sequence ID" value="GIH06065.1"/>
    <property type="molecule type" value="Genomic_DNA"/>
</dbReference>
<comment type="caution">
    <text evidence="1">The sequence shown here is derived from an EMBL/GenBank/DDBJ whole genome shotgun (WGS) entry which is preliminary data.</text>
</comment>
<gene>
    <name evidence="1" type="ORF">Rhe02_41320</name>
</gene>
<dbReference type="Proteomes" id="UP000612899">
    <property type="component" value="Unassembled WGS sequence"/>
</dbReference>